<gene>
    <name evidence="2" type="ORF">SMN809_LOCUS76005</name>
</gene>
<dbReference type="AlphaFoldDB" id="A0A8S3INT9"/>
<name>A0A8S3INT9_9BILA</name>
<organism evidence="2 3">
    <name type="scientific">Rotaria magnacalcarata</name>
    <dbReference type="NCBI Taxonomy" id="392030"/>
    <lineage>
        <taxon>Eukaryota</taxon>
        <taxon>Metazoa</taxon>
        <taxon>Spiralia</taxon>
        <taxon>Gnathifera</taxon>
        <taxon>Rotifera</taxon>
        <taxon>Eurotatoria</taxon>
        <taxon>Bdelloidea</taxon>
        <taxon>Philodinida</taxon>
        <taxon>Philodinidae</taxon>
        <taxon>Rotaria</taxon>
    </lineage>
</organism>
<protein>
    <submittedName>
        <fullName evidence="2">Uncharacterized protein</fullName>
    </submittedName>
</protein>
<sequence length="197" mass="22805">MSPASKRLKTMVDPSYLKSLELAHELLLFPFVAFTRTSVYSNSKLKRNAAYLDCVIEELKKYQLIIIVRQGVQMVDGTRRRVDLIVKCAPILKDIDTNSNESRDVDLIERLNRFGVDYDRYIQTLGTLDIGEKYRLSEQCFDLLNSSDYKRYLTVDLDRIAPLHRIQQQEETNDVWNSSSSSSSSNNVKIETTEFHI</sequence>
<accession>A0A8S3INT9</accession>
<feature type="region of interest" description="Disordered" evidence="1">
    <location>
        <begin position="171"/>
        <end position="197"/>
    </location>
</feature>
<comment type="caution">
    <text evidence="2">The sequence shown here is derived from an EMBL/GenBank/DDBJ whole genome shotgun (WGS) entry which is preliminary data.</text>
</comment>
<evidence type="ECO:0000256" key="1">
    <source>
        <dbReference type="SAM" id="MobiDB-lite"/>
    </source>
</evidence>
<evidence type="ECO:0000313" key="3">
    <source>
        <dbReference type="Proteomes" id="UP000676336"/>
    </source>
</evidence>
<evidence type="ECO:0000313" key="2">
    <source>
        <dbReference type="EMBL" id="CAF5202722.1"/>
    </source>
</evidence>
<reference evidence="2" key="1">
    <citation type="submission" date="2021-02" db="EMBL/GenBank/DDBJ databases">
        <authorList>
            <person name="Nowell W R."/>
        </authorList>
    </citation>
    <scope>NUCLEOTIDE SEQUENCE</scope>
</reference>
<feature type="compositionally biased region" description="Low complexity" evidence="1">
    <location>
        <begin position="177"/>
        <end position="187"/>
    </location>
</feature>
<dbReference type="EMBL" id="CAJOBI010333833">
    <property type="protein sequence ID" value="CAF5202722.1"/>
    <property type="molecule type" value="Genomic_DNA"/>
</dbReference>
<proteinExistence type="predicted"/>
<dbReference type="Proteomes" id="UP000676336">
    <property type="component" value="Unassembled WGS sequence"/>
</dbReference>